<reference evidence="1 2" key="1">
    <citation type="submission" date="2018-06" db="EMBL/GenBank/DDBJ databases">
        <title>Extensive metabolic versatility and redundancy in microbially diverse, dynamic hydrothermal sediments.</title>
        <authorList>
            <person name="Dombrowski N."/>
            <person name="Teske A."/>
            <person name="Baker B.J."/>
        </authorList>
    </citation>
    <scope>NUCLEOTIDE SEQUENCE [LARGE SCALE GENOMIC DNA]</scope>
    <source>
        <strain evidence="1">B10_G13</strain>
    </source>
</reference>
<gene>
    <name evidence="1" type="ORF">DRP43_02235</name>
</gene>
<dbReference type="EMBL" id="QNBD01000078">
    <property type="protein sequence ID" value="RKX71741.1"/>
    <property type="molecule type" value="Genomic_DNA"/>
</dbReference>
<dbReference type="SUPFAM" id="SSF56935">
    <property type="entry name" value="Porins"/>
    <property type="match status" value="1"/>
</dbReference>
<evidence type="ECO:0000313" key="2">
    <source>
        <dbReference type="Proteomes" id="UP000271125"/>
    </source>
</evidence>
<name>A0A660SNV2_UNCT6</name>
<comment type="caution">
    <text evidence="1">The sequence shown here is derived from an EMBL/GenBank/DDBJ whole genome shotgun (WGS) entry which is preliminary data.</text>
</comment>
<dbReference type="Proteomes" id="UP000271125">
    <property type="component" value="Unassembled WGS sequence"/>
</dbReference>
<dbReference type="AlphaFoldDB" id="A0A660SNV2"/>
<protein>
    <submittedName>
        <fullName evidence="1">Uncharacterized protein</fullName>
    </submittedName>
</protein>
<proteinExistence type="predicted"/>
<evidence type="ECO:0000313" key="1">
    <source>
        <dbReference type="EMBL" id="RKX71741.1"/>
    </source>
</evidence>
<organism evidence="1 2">
    <name type="scientific">candidate division TA06 bacterium</name>
    <dbReference type="NCBI Taxonomy" id="2250710"/>
    <lineage>
        <taxon>Bacteria</taxon>
        <taxon>Bacteria division TA06</taxon>
    </lineage>
</organism>
<accession>A0A660SNV2</accession>
<sequence length="373" mass="40888">MRILRGMLIVCIIISIPFFAYAKPSIDVSAHGIIMTNSYFQYLNEDLSPTGVASWQFKQELHPFTRFNLIAKSNDVTAFIEMGVNAAGPSTRHAFISWKASDNSSILIGHTWSILDFAFPAQQMFVSGIKGLGYGNLYGGRYLQIRYTTNLVSNMSLKLAAVQPTIGTDVTGTAVMTKAMLPKLETALNVKMGKSSLNLSGSFNSYTLVDAISGTDTMDLMLNTFAGAIFANMNLKPVYVLLNFYGGQNLFTYGLQNTYHLAYYDGTNINNSLGYGGFVQIAYALSPSFKVALGGGVDYAQEPIVDAWIGVDTDSTKKDIRNQTFGFMNLTCNLTNGVSIVPEVTFAALGNEMTDVTKRGMKLFPGIFFQYKF</sequence>